<accession>A0ABC8RSS0</accession>
<dbReference type="Proteomes" id="UP001642360">
    <property type="component" value="Unassembled WGS sequence"/>
</dbReference>
<sequence length="155" mass="17457">YFGYISHESAHGDTDIDSHIGLSFRFSFLSSKENPGVKNPTAMEIDAMFSHYLVSWFKIAVAPNRISIQTNMTHLNQTNAHNLHSKNTTKLRPKPIGATGPKRSTSFVSSTAMSTRPLTFLTIFVLAVTTRLPQHRLHNSRTVRRPPFLRSSQSF</sequence>
<organism evidence="2 3">
    <name type="scientific">Ilex paraguariensis</name>
    <name type="common">yerba mate</name>
    <dbReference type="NCBI Taxonomy" id="185542"/>
    <lineage>
        <taxon>Eukaryota</taxon>
        <taxon>Viridiplantae</taxon>
        <taxon>Streptophyta</taxon>
        <taxon>Embryophyta</taxon>
        <taxon>Tracheophyta</taxon>
        <taxon>Spermatophyta</taxon>
        <taxon>Magnoliopsida</taxon>
        <taxon>eudicotyledons</taxon>
        <taxon>Gunneridae</taxon>
        <taxon>Pentapetalae</taxon>
        <taxon>asterids</taxon>
        <taxon>campanulids</taxon>
        <taxon>Aquifoliales</taxon>
        <taxon>Aquifoliaceae</taxon>
        <taxon>Ilex</taxon>
    </lineage>
</organism>
<comment type="caution">
    <text evidence="2">The sequence shown here is derived from an EMBL/GenBank/DDBJ whole genome shotgun (WGS) entry which is preliminary data.</text>
</comment>
<evidence type="ECO:0000313" key="2">
    <source>
        <dbReference type="EMBL" id="CAK9148041.1"/>
    </source>
</evidence>
<feature type="compositionally biased region" description="Basic residues" evidence="1">
    <location>
        <begin position="83"/>
        <end position="93"/>
    </location>
</feature>
<feature type="non-terminal residue" evidence="2">
    <location>
        <position position="1"/>
    </location>
</feature>
<protein>
    <submittedName>
        <fullName evidence="2">Uncharacterized protein</fullName>
    </submittedName>
</protein>
<feature type="region of interest" description="Disordered" evidence="1">
    <location>
        <begin position="81"/>
        <end position="108"/>
    </location>
</feature>
<evidence type="ECO:0000256" key="1">
    <source>
        <dbReference type="SAM" id="MobiDB-lite"/>
    </source>
</evidence>
<dbReference type="EMBL" id="CAUOFW020001724">
    <property type="protein sequence ID" value="CAK9148041.1"/>
    <property type="molecule type" value="Genomic_DNA"/>
</dbReference>
<dbReference type="AlphaFoldDB" id="A0ABC8RSS0"/>
<name>A0ABC8RSS0_9AQUA</name>
<gene>
    <name evidence="2" type="ORF">ILEXP_LOCUS15968</name>
</gene>
<keyword evidence="3" id="KW-1185">Reference proteome</keyword>
<proteinExistence type="predicted"/>
<evidence type="ECO:0000313" key="3">
    <source>
        <dbReference type="Proteomes" id="UP001642360"/>
    </source>
</evidence>
<reference evidence="2 3" key="1">
    <citation type="submission" date="2024-02" db="EMBL/GenBank/DDBJ databases">
        <authorList>
            <person name="Vignale AGUSTIN F."/>
            <person name="Sosa J E."/>
            <person name="Modenutti C."/>
        </authorList>
    </citation>
    <scope>NUCLEOTIDE SEQUENCE [LARGE SCALE GENOMIC DNA]</scope>
</reference>